<evidence type="ECO:0000313" key="1">
    <source>
        <dbReference type="EMBL" id="KAK4323762.1"/>
    </source>
</evidence>
<dbReference type="EMBL" id="JAWZYT010000415">
    <property type="protein sequence ID" value="KAK4323762.1"/>
    <property type="molecule type" value="Genomic_DNA"/>
</dbReference>
<accession>A0AAE1UHD6</accession>
<proteinExistence type="predicted"/>
<name>A0AAE1UHD6_9EUCA</name>
<dbReference type="AlphaFoldDB" id="A0AAE1UHD6"/>
<reference evidence="1" key="1">
    <citation type="submission" date="2023-11" db="EMBL/GenBank/DDBJ databases">
        <title>Genome assemblies of two species of porcelain crab, Petrolisthes cinctipes and Petrolisthes manimaculis (Anomura: Porcellanidae).</title>
        <authorList>
            <person name="Angst P."/>
        </authorList>
    </citation>
    <scope>NUCLEOTIDE SEQUENCE</scope>
    <source>
        <strain evidence="1">PB745_02</strain>
        <tissue evidence="1">Gill</tissue>
    </source>
</reference>
<protein>
    <submittedName>
        <fullName evidence="1">Uncharacterized protein</fullName>
    </submittedName>
</protein>
<comment type="caution">
    <text evidence="1">The sequence shown here is derived from an EMBL/GenBank/DDBJ whole genome shotgun (WGS) entry which is preliminary data.</text>
</comment>
<gene>
    <name evidence="1" type="ORF">Pmani_005561</name>
</gene>
<dbReference type="Proteomes" id="UP001292094">
    <property type="component" value="Unassembled WGS sequence"/>
</dbReference>
<keyword evidence="2" id="KW-1185">Reference proteome</keyword>
<evidence type="ECO:0000313" key="2">
    <source>
        <dbReference type="Proteomes" id="UP001292094"/>
    </source>
</evidence>
<organism evidence="1 2">
    <name type="scientific">Petrolisthes manimaculis</name>
    <dbReference type="NCBI Taxonomy" id="1843537"/>
    <lineage>
        <taxon>Eukaryota</taxon>
        <taxon>Metazoa</taxon>
        <taxon>Ecdysozoa</taxon>
        <taxon>Arthropoda</taxon>
        <taxon>Crustacea</taxon>
        <taxon>Multicrustacea</taxon>
        <taxon>Malacostraca</taxon>
        <taxon>Eumalacostraca</taxon>
        <taxon>Eucarida</taxon>
        <taxon>Decapoda</taxon>
        <taxon>Pleocyemata</taxon>
        <taxon>Anomura</taxon>
        <taxon>Galatheoidea</taxon>
        <taxon>Porcellanidae</taxon>
        <taxon>Petrolisthes</taxon>
    </lineage>
</organism>
<feature type="non-terminal residue" evidence="1">
    <location>
        <position position="1"/>
    </location>
</feature>
<sequence length="128" mass="13615">CPLSISLREKEREGKSSHNVTCPFYLSQGTGEVIHSVTVTVSLVGSGNRKGKQRQTLDTLKLNTLCENPHITAAVGSVCNLAGSCDVQLDSEIPSSVKAKCFASSPLLTTPSPQHLTLSHSHNNTTNT</sequence>